<keyword evidence="14" id="KW-1185">Reference proteome</keyword>
<evidence type="ECO:0000256" key="3">
    <source>
        <dbReference type="ARBA" id="ARBA00022527"/>
    </source>
</evidence>
<feature type="compositionally biased region" description="Basic and acidic residues" evidence="11">
    <location>
        <begin position="191"/>
        <end position="200"/>
    </location>
</feature>
<feature type="compositionally biased region" description="Polar residues" evidence="11">
    <location>
        <begin position="1"/>
        <end position="12"/>
    </location>
</feature>
<dbReference type="OrthoDB" id="347657at2759"/>
<accession>A0A8H3TPU7</accession>
<dbReference type="InterPro" id="IPR011009">
    <property type="entry name" value="Kinase-like_dom_sf"/>
</dbReference>
<dbReference type="SUPFAM" id="SSF56112">
    <property type="entry name" value="Protein kinase-like (PK-like)"/>
    <property type="match status" value="2"/>
</dbReference>
<evidence type="ECO:0000256" key="9">
    <source>
        <dbReference type="ARBA" id="ARBA00048679"/>
    </source>
</evidence>
<evidence type="ECO:0000256" key="10">
    <source>
        <dbReference type="PROSITE-ProRule" id="PRU10141"/>
    </source>
</evidence>
<comment type="catalytic activity">
    <reaction evidence="9">
        <text>L-seryl-[protein] + ATP = O-phospho-L-seryl-[protein] + ADP + H(+)</text>
        <dbReference type="Rhea" id="RHEA:17989"/>
        <dbReference type="Rhea" id="RHEA-COMP:9863"/>
        <dbReference type="Rhea" id="RHEA-COMP:11604"/>
        <dbReference type="ChEBI" id="CHEBI:15378"/>
        <dbReference type="ChEBI" id="CHEBI:29999"/>
        <dbReference type="ChEBI" id="CHEBI:30616"/>
        <dbReference type="ChEBI" id="CHEBI:83421"/>
        <dbReference type="ChEBI" id="CHEBI:456216"/>
        <dbReference type="EC" id="2.7.11.1"/>
    </reaction>
</comment>
<dbReference type="InterPro" id="IPR000719">
    <property type="entry name" value="Prot_kinase_dom"/>
</dbReference>
<dbReference type="Gene3D" id="1.10.510.10">
    <property type="entry name" value="Transferase(Phosphotransferase) domain 1"/>
    <property type="match status" value="1"/>
</dbReference>
<dbReference type="Proteomes" id="UP000620104">
    <property type="component" value="Unassembled WGS sequence"/>
</dbReference>
<evidence type="ECO:0000256" key="4">
    <source>
        <dbReference type="ARBA" id="ARBA00022679"/>
    </source>
</evidence>
<evidence type="ECO:0000256" key="6">
    <source>
        <dbReference type="ARBA" id="ARBA00022777"/>
    </source>
</evidence>
<protein>
    <recommendedName>
        <fullName evidence="2">non-specific serine/threonine protein kinase</fullName>
        <ecNumber evidence="2">2.7.11.1</ecNumber>
    </recommendedName>
</protein>
<feature type="region of interest" description="Disordered" evidence="11">
    <location>
        <begin position="1"/>
        <end position="250"/>
    </location>
</feature>
<evidence type="ECO:0000256" key="1">
    <source>
        <dbReference type="ARBA" id="ARBA00010006"/>
    </source>
</evidence>
<comment type="similarity">
    <text evidence="1">Belongs to the protein kinase superfamily. AGC Ser/Thr protein kinase family. PDPK1 subfamily.</text>
</comment>
<comment type="catalytic activity">
    <reaction evidence="8">
        <text>L-threonyl-[protein] + ATP = O-phospho-L-threonyl-[protein] + ADP + H(+)</text>
        <dbReference type="Rhea" id="RHEA:46608"/>
        <dbReference type="Rhea" id="RHEA-COMP:11060"/>
        <dbReference type="Rhea" id="RHEA-COMP:11605"/>
        <dbReference type="ChEBI" id="CHEBI:15378"/>
        <dbReference type="ChEBI" id="CHEBI:30013"/>
        <dbReference type="ChEBI" id="CHEBI:30616"/>
        <dbReference type="ChEBI" id="CHEBI:61977"/>
        <dbReference type="ChEBI" id="CHEBI:456216"/>
        <dbReference type="EC" id="2.7.11.1"/>
    </reaction>
</comment>
<dbReference type="EMBL" id="BLZA01000010">
    <property type="protein sequence ID" value="GHJ84958.1"/>
    <property type="molecule type" value="Genomic_DNA"/>
</dbReference>
<dbReference type="PROSITE" id="PS50011">
    <property type="entry name" value="PROTEIN_KINASE_DOM"/>
    <property type="match status" value="1"/>
</dbReference>
<dbReference type="InterPro" id="IPR039046">
    <property type="entry name" value="PDPK1"/>
</dbReference>
<proteinExistence type="inferred from homology"/>
<dbReference type="InterPro" id="IPR017441">
    <property type="entry name" value="Protein_kinase_ATP_BS"/>
</dbReference>
<dbReference type="GO" id="GO:0004674">
    <property type="term" value="F:protein serine/threonine kinase activity"/>
    <property type="evidence" value="ECO:0007669"/>
    <property type="project" value="UniProtKB-KW"/>
</dbReference>
<evidence type="ECO:0000256" key="7">
    <source>
        <dbReference type="ARBA" id="ARBA00022840"/>
    </source>
</evidence>
<feature type="region of interest" description="Disordered" evidence="11">
    <location>
        <begin position="321"/>
        <end position="448"/>
    </location>
</feature>
<dbReference type="EC" id="2.7.11.1" evidence="2"/>
<evidence type="ECO:0000256" key="11">
    <source>
        <dbReference type="SAM" id="MobiDB-lite"/>
    </source>
</evidence>
<dbReference type="FunFam" id="1.10.510.10:FF:000534">
    <property type="entry name" value="Serine/threonine-protein kinase PKH2"/>
    <property type="match status" value="1"/>
</dbReference>
<feature type="compositionally biased region" description="Low complexity" evidence="11">
    <location>
        <begin position="49"/>
        <end position="72"/>
    </location>
</feature>
<dbReference type="Gene3D" id="3.30.200.20">
    <property type="entry name" value="Phosphorylase Kinase, domain 1"/>
    <property type="match status" value="1"/>
</dbReference>
<gene>
    <name evidence="13" type="ORF">NliqN6_1360</name>
</gene>
<organism evidence="13 14">
    <name type="scientific">Naganishia liquefaciens</name>
    <dbReference type="NCBI Taxonomy" id="104408"/>
    <lineage>
        <taxon>Eukaryota</taxon>
        <taxon>Fungi</taxon>
        <taxon>Dikarya</taxon>
        <taxon>Basidiomycota</taxon>
        <taxon>Agaricomycotina</taxon>
        <taxon>Tremellomycetes</taxon>
        <taxon>Filobasidiales</taxon>
        <taxon>Filobasidiaceae</taxon>
        <taxon>Naganishia</taxon>
    </lineage>
</organism>
<sequence>MARPTSVPSSGRSIPHSFILPPSAMPFRAPIKSSSSSRRPSSPTPTRPSPTTHDSTCSASTSASETSSLEAAPMRPAPGVNMQEYAGRVGNQARALQPIDTRRDVPHSNGTIADPQSRESSTNRSPLTPRAKSHASLLPHPSSYNSTSASTPPTLPPVLNSALADPETAHLFPSALRPSTSGPDLASLRRRAADERRHTESPLQRPDPTEILGPSPRHRADRPLPAEGPQHHAHSTSPGGGIAMSGSARIDPPGRKAVGLQDFMFGEVIGKGSYSTVILATQKATHLPYAIKILDQYQLVQEKKTKYAKIERDALVRLGPMAGIPKSTTTPHPNGINSARGSRRGSEAEPKAGDMTSTTSRLQAVRMEHSSSMPGSRSAQHQQPVISRKRSMSGSTLKANVGALDIPSREENAPDDLSASQRTVVLDTSDDPAETRPTLPPKSKKRPRLAHPGVVRLHYTFKDDTSLYFVLDLAINGELLSVIKKHGSFDVDSARRYGAQLIDTVEFIHERGVIHRDLKPENILLDDDMRIKVTDFGSAKVLDLDVQPNGPAVEEERKRSFVGTAEYVSPEVLRNEHASFASDIWAYGCILYQLLAGKPPFRGATEYLTFQQVLKAEFEFPEEFDEQAKDLIQQILKLEPGERLDTEGIKAHPFFAGIDFARIWTDFMPEIHTGIKPPAQTTTMSFAWDEFGADAESSENGMQPADTPEQDGKDEYLEAPRRRWIEHGGGAGTFSSGGGTTDDNVDLVGGAGLPSRVSSKEDKPAADKTMLPHRRASRQWTAEDRRSKWSEHFVQGEEIIYQSPILLRSGLLLPKRRTLALTSLPRLICVKEDPATDTIKVQAECLFERPAVQEDTRAAREKDALAKKRLIKRFFEKGPRAFVIQTGEKERVFITDRDDIRARWMEELEKIKSRER</sequence>
<feature type="compositionally biased region" description="Polar residues" evidence="11">
    <location>
        <begin position="370"/>
        <end position="385"/>
    </location>
</feature>
<keyword evidence="5 10" id="KW-0547">Nucleotide-binding</keyword>
<keyword evidence="7 10" id="KW-0067">ATP-binding</keyword>
<feature type="compositionally biased region" description="Gly residues" evidence="11">
    <location>
        <begin position="727"/>
        <end position="740"/>
    </location>
</feature>
<dbReference type="CDD" id="cd05581">
    <property type="entry name" value="STKc_PDK1"/>
    <property type="match status" value="1"/>
</dbReference>
<dbReference type="SMART" id="SM00220">
    <property type="entry name" value="S_TKc"/>
    <property type="match status" value="1"/>
</dbReference>
<dbReference type="PANTHER" id="PTHR24356">
    <property type="entry name" value="SERINE/THREONINE-PROTEIN KINASE"/>
    <property type="match status" value="1"/>
</dbReference>
<comment type="caution">
    <text evidence="13">The sequence shown here is derived from an EMBL/GenBank/DDBJ whole genome shotgun (WGS) entry which is preliminary data.</text>
</comment>
<feature type="compositionally biased region" description="Polar residues" evidence="11">
    <location>
        <begin position="326"/>
        <end position="340"/>
    </location>
</feature>
<dbReference type="PROSITE" id="PS00108">
    <property type="entry name" value="PROTEIN_KINASE_ST"/>
    <property type="match status" value="1"/>
</dbReference>
<dbReference type="InterPro" id="IPR050236">
    <property type="entry name" value="Ser_Thr_kinase_AGC"/>
</dbReference>
<feature type="region of interest" description="Disordered" evidence="11">
    <location>
        <begin position="727"/>
        <end position="779"/>
    </location>
</feature>
<evidence type="ECO:0000256" key="5">
    <source>
        <dbReference type="ARBA" id="ARBA00022741"/>
    </source>
</evidence>
<evidence type="ECO:0000259" key="12">
    <source>
        <dbReference type="PROSITE" id="PS50011"/>
    </source>
</evidence>
<dbReference type="PANTHER" id="PTHR24356:SF163">
    <property type="entry name" value="3-PHOSPHOINOSITIDE-DEPENDENT PROTEIN KINASE 1-RELATED"/>
    <property type="match status" value="1"/>
</dbReference>
<dbReference type="Pfam" id="PF00069">
    <property type="entry name" value="Pkinase"/>
    <property type="match status" value="1"/>
</dbReference>
<evidence type="ECO:0000256" key="2">
    <source>
        <dbReference type="ARBA" id="ARBA00012513"/>
    </source>
</evidence>
<feature type="binding site" evidence="10">
    <location>
        <position position="292"/>
    </location>
    <ligand>
        <name>ATP</name>
        <dbReference type="ChEBI" id="CHEBI:30616"/>
    </ligand>
</feature>
<dbReference type="InterPro" id="IPR008271">
    <property type="entry name" value="Ser/Thr_kinase_AS"/>
</dbReference>
<dbReference type="Gene3D" id="2.30.29.30">
    <property type="entry name" value="Pleckstrin-homology domain (PH domain)/Phosphotyrosine-binding domain (PTB)"/>
    <property type="match status" value="1"/>
</dbReference>
<feature type="domain" description="Protein kinase" evidence="12">
    <location>
        <begin position="263"/>
        <end position="655"/>
    </location>
</feature>
<evidence type="ECO:0000313" key="13">
    <source>
        <dbReference type="EMBL" id="GHJ84958.1"/>
    </source>
</evidence>
<keyword evidence="4" id="KW-0808">Transferase</keyword>
<dbReference type="PROSITE" id="PS00107">
    <property type="entry name" value="PROTEIN_KINASE_ATP"/>
    <property type="match status" value="1"/>
</dbReference>
<evidence type="ECO:0000256" key="8">
    <source>
        <dbReference type="ARBA" id="ARBA00047899"/>
    </source>
</evidence>
<keyword evidence="3" id="KW-0723">Serine/threonine-protein kinase</keyword>
<evidence type="ECO:0000313" key="14">
    <source>
        <dbReference type="Proteomes" id="UP000620104"/>
    </source>
</evidence>
<dbReference type="AlphaFoldDB" id="A0A8H3TPU7"/>
<dbReference type="GO" id="GO:0005524">
    <property type="term" value="F:ATP binding"/>
    <property type="evidence" value="ECO:0007669"/>
    <property type="project" value="UniProtKB-UniRule"/>
</dbReference>
<keyword evidence="6" id="KW-0418">Kinase</keyword>
<dbReference type="SUPFAM" id="SSF50729">
    <property type="entry name" value="PH domain-like"/>
    <property type="match status" value="1"/>
</dbReference>
<dbReference type="GO" id="GO:0035556">
    <property type="term" value="P:intracellular signal transduction"/>
    <property type="evidence" value="ECO:0007669"/>
    <property type="project" value="TreeGrafter"/>
</dbReference>
<name>A0A8H3TPU7_9TREE</name>
<dbReference type="InterPro" id="IPR011993">
    <property type="entry name" value="PH-like_dom_sf"/>
</dbReference>
<reference evidence="13" key="1">
    <citation type="submission" date="2020-07" db="EMBL/GenBank/DDBJ databases">
        <title>Draft Genome Sequence of a Deep-Sea Yeast, Naganishia (Cryptococcus) liquefaciens strain N6.</title>
        <authorList>
            <person name="Han Y.W."/>
            <person name="Kajitani R."/>
            <person name="Morimoto H."/>
            <person name="Parhat M."/>
            <person name="Tsubouchi H."/>
            <person name="Bakenova O."/>
            <person name="Ogata M."/>
            <person name="Argunhan B."/>
            <person name="Aoki R."/>
            <person name="Kajiwara S."/>
            <person name="Itoh T."/>
            <person name="Iwasaki H."/>
        </authorList>
    </citation>
    <scope>NUCLEOTIDE SEQUENCE</scope>
    <source>
        <strain evidence="13">N6</strain>
    </source>
</reference>